<dbReference type="Gene3D" id="1.10.437.10">
    <property type="entry name" value="Blc2-like"/>
    <property type="match status" value="1"/>
</dbReference>
<dbReference type="InterPro" id="IPR036834">
    <property type="entry name" value="Bcl-2-like_sf"/>
</dbReference>
<accession>A0A2H1W8S8</accession>
<dbReference type="GO" id="GO:0042981">
    <property type="term" value="P:regulation of apoptotic process"/>
    <property type="evidence" value="ECO:0007669"/>
    <property type="project" value="InterPro"/>
</dbReference>
<evidence type="ECO:0000313" key="2">
    <source>
        <dbReference type="EMBL" id="SOQ49242.1"/>
    </source>
</evidence>
<proteinExistence type="predicted"/>
<evidence type="ECO:0000256" key="1">
    <source>
        <dbReference type="SAM" id="Phobius"/>
    </source>
</evidence>
<sequence>MTPRPKTTILCGSHKELLRAGIEPIISCTAATTAPTVQPSCSVQGLEDYDTPRAPLLRQVSLDEERRDECQGHWRGPELQGEEEERGVRLFRALLLQHLRLEHLRPPPCYVAPAKPDQRGWWMYWRDWRSLERAARRFRETKARARLAAEAEHISLLCLDEVEFEDIMQELCQACVHTEQRALVVLAFLCEVCARAVRVGGWCRAVDWAAKHVAQCATPWAIKHGGWSTVVERAGGSRRDETTLLAGAALAALLAFLLFCRARLRTALY</sequence>
<protein>
    <submittedName>
        <fullName evidence="2">SFRICE_005694</fullName>
    </submittedName>
</protein>
<dbReference type="EMBL" id="ODYU01006942">
    <property type="protein sequence ID" value="SOQ49242.1"/>
    <property type="molecule type" value="Genomic_DNA"/>
</dbReference>
<reference evidence="2" key="1">
    <citation type="submission" date="2016-07" db="EMBL/GenBank/DDBJ databases">
        <authorList>
            <person name="Bretaudeau A."/>
        </authorList>
    </citation>
    <scope>NUCLEOTIDE SEQUENCE</scope>
    <source>
        <strain evidence="2">Rice</strain>
        <tissue evidence="2">Whole body</tissue>
    </source>
</reference>
<keyword evidence="1" id="KW-0812">Transmembrane</keyword>
<keyword evidence="1" id="KW-0472">Membrane</keyword>
<dbReference type="SUPFAM" id="SSF56854">
    <property type="entry name" value="Bcl-2 inhibitors of programmed cell death"/>
    <property type="match status" value="1"/>
</dbReference>
<organism evidence="2">
    <name type="scientific">Spodoptera frugiperda</name>
    <name type="common">Fall armyworm</name>
    <dbReference type="NCBI Taxonomy" id="7108"/>
    <lineage>
        <taxon>Eukaryota</taxon>
        <taxon>Metazoa</taxon>
        <taxon>Ecdysozoa</taxon>
        <taxon>Arthropoda</taxon>
        <taxon>Hexapoda</taxon>
        <taxon>Insecta</taxon>
        <taxon>Pterygota</taxon>
        <taxon>Neoptera</taxon>
        <taxon>Endopterygota</taxon>
        <taxon>Lepidoptera</taxon>
        <taxon>Glossata</taxon>
        <taxon>Ditrysia</taxon>
        <taxon>Noctuoidea</taxon>
        <taxon>Noctuidae</taxon>
        <taxon>Amphipyrinae</taxon>
        <taxon>Spodoptera</taxon>
    </lineage>
</organism>
<name>A0A2H1W8S8_SPOFR</name>
<dbReference type="AlphaFoldDB" id="A0A2H1W8S8"/>
<keyword evidence="1" id="KW-1133">Transmembrane helix</keyword>
<gene>
    <name evidence="2" type="ORF">SFRICE_005694</name>
</gene>
<feature type="transmembrane region" description="Helical" evidence="1">
    <location>
        <begin position="244"/>
        <end position="264"/>
    </location>
</feature>